<comment type="caution">
    <text evidence="1">The sequence shown here is derived from an EMBL/GenBank/DDBJ whole genome shotgun (WGS) entry which is preliminary data.</text>
</comment>
<name>A0A9X8RJ07_CLODI</name>
<dbReference type="EMBL" id="FUPS01000006">
    <property type="protein sequence ID" value="SJS39538.1"/>
    <property type="molecule type" value="Genomic_DNA"/>
</dbReference>
<protein>
    <submittedName>
        <fullName evidence="1">Uncharacterized protein</fullName>
    </submittedName>
</protein>
<evidence type="ECO:0000313" key="2">
    <source>
        <dbReference type="Proteomes" id="UP000189137"/>
    </source>
</evidence>
<dbReference type="AlphaFoldDB" id="A0A9X8RJ07"/>
<evidence type="ECO:0000313" key="1">
    <source>
        <dbReference type="EMBL" id="SJS39538.1"/>
    </source>
</evidence>
<gene>
    <name evidence="1" type="ORF">SAMEA3375112_01973</name>
</gene>
<organism evidence="1 2">
    <name type="scientific">Clostridioides difficile</name>
    <name type="common">Peptoclostridium difficile</name>
    <dbReference type="NCBI Taxonomy" id="1496"/>
    <lineage>
        <taxon>Bacteria</taxon>
        <taxon>Bacillati</taxon>
        <taxon>Bacillota</taxon>
        <taxon>Clostridia</taxon>
        <taxon>Peptostreptococcales</taxon>
        <taxon>Peptostreptococcaceae</taxon>
        <taxon>Clostridioides</taxon>
    </lineage>
</organism>
<proteinExistence type="predicted"/>
<sequence>MNKYGKFKCNNCGKKVNVNNRDLKTKVIDNTTVTYFMCRRCFEKFVVSYEDDYIKHKREEYKKLKDDEVKLLQDMKEYSDGLGELYINEL</sequence>
<accession>A0A9X8RJ07</accession>
<dbReference type="Proteomes" id="UP000189137">
    <property type="component" value="Unassembled WGS sequence"/>
</dbReference>
<dbReference type="RefSeq" id="WP_021379002.1">
    <property type="nucleotide sequence ID" value="NZ_BIUU01000043.1"/>
</dbReference>
<reference evidence="1 2" key="1">
    <citation type="submission" date="2017-02" db="EMBL/GenBank/DDBJ databases">
        <authorList>
            <consortium name="Pathogen Informatics"/>
        </authorList>
    </citation>
    <scope>NUCLEOTIDE SEQUENCE [LARGE SCALE GENOMIC DNA]</scope>
    <source>
        <strain evidence="1 2">VRECD0157</strain>
    </source>
</reference>